<dbReference type="InterPro" id="IPR036465">
    <property type="entry name" value="vWFA_dom_sf"/>
</dbReference>
<feature type="region of interest" description="Disordered" evidence="1">
    <location>
        <begin position="426"/>
        <end position="452"/>
    </location>
</feature>
<keyword evidence="2" id="KW-0647">Proteasome</keyword>
<feature type="region of interest" description="Disordered" evidence="1">
    <location>
        <begin position="488"/>
        <end position="595"/>
    </location>
</feature>
<dbReference type="Gene3D" id="3.40.50.410">
    <property type="entry name" value="von Willebrand factor, type A domain"/>
    <property type="match status" value="1"/>
</dbReference>
<dbReference type="EMBL" id="JAOAOG010000173">
    <property type="protein sequence ID" value="KAJ6242688.1"/>
    <property type="molecule type" value="Genomic_DNA"/>
</dbReference>
<proteinExistence type="predicted"/>
<dbReference type="SUPFAM" id="SSF53300">
    <property type="entry name" value="vWA-like"/>
    <property type="match status" value="1"/>
</dbReference>
<keyword evidence="3" id="KW-1185">Reference proteome</keyword>
<name>A0ABQ8YDN0_9EUKA</name>
<feature type="compositionally biased region" description="Basic and acidic residues" evidence="1">
    <location>
        <begin position="544"/>
        <end position="595"/>
    </location>
</feature>
<organism evidence="2 3">
    <name type="scientific">Anaeramoeba flamelloides</name>
    <dbReference type="NCBI Taxonomy" id="1746091"/>
    <lineage>
        <taxon>Eukaryota</taxon>
        <taxon>Metamonada</taxon>
        <taxon>Anaeramoebidae</taxon>
        <taxon>Anaeramoeba</taxon>
    </lineage>
</organism>
<dbReference type="InterPro" id="IPR027040">
    <property type="entry name" value="PSMD4"/>
</dbReference>
<feature type="compositionally biased region" description="Basic and acidic residues" evidence="1">
    <location>
        <begin position="510"/>
        <end position="533"/>
    </location>
</feature>
<gene>
    <name evidence="2" type="ORF">M0813_02536</name>
</gene>
<protein>
    <submittedName>
        <fullName evidence="2">26s proteasome non-atpase regulatory subunit 4</fullName>
    </submittedName>
</protein>
<dbReference type="PANTHER" id="PTHR10223:SF0">
    <property type="entry name" value="26S PROTEASOME NON-ATPASE REGULATORY SUBUNIT 4"/>
    <property type="match status" value="1"/>
</dbReference>
<dbReference type="GO" id="GO:0000502">
    <property type="term" value="C:proteasome complex"/>
    <property type="evidence" value="ECO:0007669"/>
    <property type="project" value="UniProtKB-KW"/>
</dbReference>
<reference evidence="2" key="1">
    <citation type="submission" date="2022-08" db="EMBL/GenBank/DDBJ databases">
        <title>Novel sulfate-reducing endosymbionts in the free-living metamonad Anaeramoeba.</title>
        <authorList>
            <person name="Jerlstrom-Hultqvist J."/>
            <person name="Cepicka I."/>
            <person name="Gallot-Lavallee L."/>
            <person name="Salas-Leiva D."/>
            <person name="Curtis B.A."/>
            <person name="Zahonova K."/>
            <person name="Pipaliya S."/>
            <person name="Dacks J."/>
            <person name="Roger A.J."/>
        </authorList>
    </citation>
    <scope>NUCLEOTIDE SEQUENCE</scope>
    <source>
        <strain evidence="2">Schooner1</strain>
    </source>
</reference>
<comment type="caution">
    <text evidence="2">The sequence shown here is derived from an EMBL/GenBank/DDBJ whole genome shotgun (WGS) entry which is preliminary data.</text>
</comment>
<sequence>MTKPESCILLVDNSIDSIKNDYLPSRLLCQFSWVHLICRSILSFHNQSYVGLIPMTSSYQSICIPLTRDLSSILGELIELPSIDEPIQIEKSILLSTIMLNHKKNKKKSYKKIKRLILFSTCLITDSLEKIRRISKILSKEKIAVDIICMSGCRRNREKFKILSKSWKNKFSGGKIIELRPKSQSKPSDIILNKLFSSVPEYNSQKKKTSFNLIGSPKDDPELDLVLTMSLIEENIKQKSKTKNDCELIFDECNNDECERDENNILSSDEDELKYFSLVEYRLKQIEERKKKQKNQLKKIHHNSFLSLFGKRGRFGTPRIPTRRIILKDLSFRTKNRTHFENVRNHLLSESFIKNTLEQLPFVDYNSSEIQQVLTELKTDKFKSPQLPLNWNSDHVTKHIFETEEKILTESSSMSDFENEIDNTIKNEFGEVNNNEKNNKENGNENDDENKIEIEIEIERDKEQEKEKEITEKKITEKILIVNENKNSGDTIENLDGSRDKNSDNNSNLKQEETELKLKNKIKRESESQKENLNKILTNSNKDYNNEKTKNENEKDNAKKNKDEKELGKEFEEREKDTSEIELLKENKQSSKKEK</sequence>
<evidence type="ECO:0000256" key="1">
    <source>
        <dbReference type="SAM" id="MobiDB-lite"/>
    </source>
</evidence>
<evidence type="ECO:0000313" key="3">
    <source>
        <dbReference type="Proteomes" id="UP001150062"/>
    </source>
</evidence>
<accession>A0ABQ8YDN0</accession>
<evidence type="ECO:0000313" key="2">
    <source>
        <dbReference type="EMBL" id="KAJ6242688.1"/>
    </source>
</evidence>
<dbReference type="Proteomes" id="UP001150062">
    <property type="component" value="Unassembled WGS sequence"/>
</dbReference>
<feature type="compositionally biased region" description="Basic and acidic residues" evidence="1">
    <location>
        <begin position="437"/>
        <end position="452"/>
    </location>
</feature>
<dbReference type="PANTHER" id="PTHR10223">
    <property type="entry name" value="26S PROTEASOME NON-ATPASE REGULATORY SUBUNIT 4"/>
    <property type="match status" value="1"/>
</dbReference>